<reference evidence="1" key="1">
    <citation type="submission" date="2019-08" db="EMBL/GenBank/DDBJ databases">
        <authorList>
            <person name="Kucharzyk K."/>
            <person name="Murdoch R.W."/>
            <person name="Higgins S."/>
            <person name="Loffler F."/>
        </authorList>
    </citation>
    <scope>NUCLEOTIDE SEQUENCE</scope>
</reference>
<sequence length="84" mass="9684">MNFEDTWNNIICHAGEEFFTKRNLAFRYKIINNSVVPDRTNYPLSKANFEKAAQFLPLDGPGQISDLIRGSSYVFAILEDKRIL</sequence>
<accession>A0A645EW79</accession>
<comment type="caution">
    <text evidence="1">The sequence shown here is derived from an EMBL/GenBank/DDBJ whole genome shotgun (WGS) entry which is preliminary data.</text>
</comment>
<evidence type="ECO:0000313" key="1">
    <source>
        <dbReference type="EMBL" id="MPN06298.1"/>
    </source>
</evidence>
<dbReference type="EMBL" id="VSSQ01052204">
    <property type="protein sequence ID" value="MPN06298.1"/>
    <property type="molecule type" value="Genomic_DNA"/>
</dbReference>
<gene>
    <name evidence="1" type="ORF">SDC9_153554</name>
</gene>
<protein>
    <submittedName>
        <fullName evidence="1">Uncharacterized protein</fullName>
    </submittedName>
</protein>
<dbReference type="AlphaFoldDB" id="A0A645EW79"/>
<proteinExistence type="predicted"/>
<organism evidence="1">
    <name type="scientific">bioreactor metagenome</name>
    <dbReference type="NCBI Taxonomy" id="1076179"/>
    <lineage>
        <taxon>unclassified sequences</taxon>
        <taxon>metagenomes</taxon>
        <taxon>ecological metagenomes</taxon>
    </lineage>
</organism>
<name>A0A645EW79_9ZZZZ</name>